<keyword evidence="2" id="KW-1185">Reference proteome</keyword>
<protein>
    <submittedName>
        <fullName evidence="1">Uncharacterized protein</fullName>
    </submittedName>
</protein>
<comment type="caution">
    <text evidence="1">The sequence shown here is derived from an EMBL/GenBank/DDBJ whole genome shotgun (WGS) entry which is preliminary data.</text>
</comment>
<gene>
    <name evidence="1" type="ORF">BDR25DRAFT_298586</name>
</gene>
<evidence type="ECO:0000313" key="2">
    <source>
        <dbReference type="Proteomes" id="UP000799755"/>
    </source>
</evidence>
<organism evidence="1 2">
    <name type="scientific">Lindgomyces ingoldianus</name>
    <dbReference type="NCBI Taxonomy" id="673940"/>
    <lineage>
        <taxon>Eukaryota</taxon>
        <taxon>Fungi</taxon>
        <taxon>Dikarya</taxon>
        <taxon>Ascomycota</taxon>
        <taxon>Pezizomycotina</taxon>
        <taxon>Dothideomycetes</taxon>
        <taxon>Pleosporomycetidae</taxon>
        <taxon>Pleosporales</taxon>
        <taxon>Lindgomycetaceae</taxon>
        <taxon>Lindgomyces</taxon>
    </lineage>
</organism>
<name>A0ACB6QA76_9PLEO</name>
<proteinExistence type="predicted"/>
<reference evidence="1" key="1">
    <citation type="journal article" date="2020" name="Stud. Mycol.">
        <title>101 Dothideomycetes genomes: a test case for predicting lifestyles and emergence of pathogens.</title>
        <authorList>
            <person name="Haridas S."/>
            <person name="Albert R."/>
            <person name="Binder M."/>
            <person name="Bloem J."/>
            <person name="Labutti K."/>
            <person name="Salamov A."/>
            <person name="Andreopoulos B."/>
            <person name="Baker S."/>
            <person name="Barry K."/>
            <person name="Bills G."/>
            <person name="Bluhm B."/>
            <person name="Cannon C."/>
            <person name="Castanera R."/>
            <person name="Culley D."/>
            <person name="Daum C."/>
            <person name="Ezra D."/>
            <person name="Gonzalez J."/>
            <person name="Henrissat B."/>
            <person name="Kuo A."/>
            <person name="Liang C."/>
            <person name="Lipzen A."/>
            <person name="Lutzoni F."/>
            <person name="Magnuson J."/>
            <person name="Mondo S."/>
            <person name="Nolan M."/>
            <person name="Ohm R."/>
            <person name="Pangilinan J."/>
            <person name="Park H.-J."/>
            <person name="Ramirez L."/>
            <person name="Alfaro M."/>
            <person name="Sun H."/>
            <person name="Tritt A."/>
            <person name="Yoshinaga Y."/>
            <person name="Zwiers L.-H."/>
            <person name="Turgeon B."/>
            <person name="Goodwin S."/>
            <person name="Spatafora J."/>
            <person name="Crous P."/>
            <person name="Grigoriev I."/>
        </authorList>
    </citation>
    <scope>NUCLEOTIDE SEQUENCE</scope>
    <source>
        <strain evidence="1">ATCC 200398</strain>
    </source>
</reference>
<evidence type="ECO:0000313" key="1">
    <source>
        <dbReference type="EMBL" id="KAF2463055.1"/>
    </source>
</evidence>
<dbReference type="EMBL" id="MU003554">
    <property type="protein sequence ID" value="KAF2463055.1"/>
    <property type="molecule type" value="Genomic_DNA"/>
</dbReference>
<accession>A0ACB6QA76</accession>
<dbReference type="Proteomes" id="UP000799755">
    <property type="component" value="Unassembled WGS sequence"/>
</dbReference>
<sequence length="187" mass="20423">MFDVYDTAIRCGVNAEKGSLSSEILVVNAGDELSAGVWSSPSNQITHGGPGMFYLAKAPDGVDLRTWDGNGDWFKIGELGWNTNTKAGWLADVEPHSMNVTIPKTTPPGKYLLRIEHLFLRTEIKETNFFVSCAQLDIKGNGGGTPSPTVKFPGAYDDFDEGIWAPLWTQGYWLKGYIPPGPPVWTG</sequence>